<evidence type="ECO:0000313" key="2">
    <source>
        <dbReference type="Proteomes" id="UP001634393"/>
    </source>
</evidence>
<gene>
    <name evidence="1" type="ORF">ACJIZ3_013948</name>
</gene>
<dbReference type="Proteomes" id="UP001634393">
    <property type="component" value="Unassembled WGS sequence"/>
</dbReference>
<accession>A0ABD3RIC4</accession>
<keyword evidence="2" id="KW-1185">Reference proteome</keyword>
<protein>
    <submittedName>
        <fullName evidence="1">Uncharacterized protein</fullName>
    </submittedName>
</protein>
<reference evidence="1 2" key="1">
    <citation type="submission" date="2024-12" db="EMBL/GenBank/DDBJ databases">
        <title>The unique morphological basis and parallel evolutionary history of personate flowers in Penstemon.</title>
        <authorList>
            <person name="Depatie T.H."/>
            <person name="Wessinger C.A."/>
        </authorList>
    </citation>
    <scope>NUCLEOTIDE SEQUENCE [LARGE SCALE GENOMIC DNA]</scope>
    <source>
        <strain evidence="1">WTNN_2</strain>
        <tissue evidence="1">Leaf</tissue>
    </source>
</reference>
<proteinExistence type="predicted"/>
<comment type="caution">
    <text evidence="1">The sequence shown here is derived from an EMBL/GenBank/DDBJ whole genome shotgun (WGS) entry which is preliminary data.</text>
</comment>
<sequence>MRLDLLQQTNHPCKGIFLELPQVGKRRLGFLSLVSVTSTTTTTTIQISQRVVQNISQSIHPTIAMPIPQNGLQSHLIIVSQRHKLMNRNDSAMNFRNYRVSKETHNFSEFSTETMETCKASFNFRK</sequence>
<name>A0ABD3RIC4_9LAMI</name>
<dbReference type="AlphaFoldDB" id="A0ABD3RIC4"/>
<organism evidence="1 2">
    <name type="scientific">Penstemon smallii</name>
    <dbReference type="NCBI Taxonomy" id="265156"/>
    <lineage>
        <taxon>Eukaryota</taxon>
        <taxon>Viridiplantae</taxon>
        <taxon>Streptophyta</taxon>
        <taxon>Embryophyta</taxon>
        <taxon>Tracheophyta</taxon>
        <taxon>Spermatophyta</taxon>
        <taxon>Magnoliopsida</taxon>
        <taxon>eudicotyledons</taxon>
        <taxon>Gunneridae</taxon>
        <taxon>Pentapetalae</taxon>
        <taxon>asterids</taxon>
        <taxon>lamiids</taxon>
        <taxon>Lamiales</taxon>
        <taxon>Plantaginaceae</taxon>
        <taxon>Cheloneae</taxon>
        <taxon>Penstemon</taxon>
    </lineage>
</organism>
<dbReference type="EMBL" id="JBJXBP010000008">
    <property type="protein sequence ID" value="KAL3812680.1"/>
    <property type="molecule type" value="Genomic_DNA"/>
</dbReference>
<evidence type="ECO:0000313" key="1">
    <source>
        <dbReference type="EMBL" id="KAL3812680.1"/>
    </source>
</evidence>